<organism evidence="2 3">
    <name type="scientific">Gilvimarinus algae</name>
    <dbReference type="NCBI Taxonomy" id="3058037"/>
    <lineage>
        <taxon>Bacteria</taxon>
        <taxon>Pseudomonadati</taxon>
        <taxon>Pseudomonadota</taxon>
        <taxon>Gammaproteobacteria</taxon>
        <taxon>Cellvibrionales</taxon>
        <taxon>Cellvibrionaceae</taxon>
        <taxon>Gilvimarinus</taxon>
    </lineage>
</organism>
<name>A0ABT8TA22_9GAMM</name>
<accession>A0ABT8TA22</accession>
<sequence>MTTKRLRRMFAMILITCAGLAACLGAALYLLTPVITTPSFTVHNDTPHPAAVTATWRDRQKSLGTLPPSASVTFTVNDEAAMQFEATLADGTRIDSETPVYFTAGTRVEARITPERIELTAELIGY</sequence>
<feature type="chain" id="PRO_5046313374" evidence="1">
    <location>
        <begin position="22"/>
        <end position="126"/>
    </location>
</feature>
<reference evidence="2" key="1">
    <citation type="submission" date="2023-07" db="EMBL/GenBank/DDBJ databases">
        <title>Gilvimarinus algae sp. nov., isolated from the surface of Kelp.</title>
        <authorList>
            <person name="Sun Y.Y."/>
            <person name="Gong Y."/>
            <person name="Du Z.J."/>
        </authorList>
    </citation>
    <scope>NUCLEOTIDE SEQUENCE</scope>
    <source>
        <strain evidence="2">SDUM040014</strain>
    </source>
</reference>
<dbReference type="EMBL" id="JAULRT010000032">
    <property type="protein sequence ID" value="MDO3380969.1"/>
    <property type="molecule type" value="Genomic_DNA"/>
</dbReference>
<keyword evidence="1" id="KW-0732">Signal</keyword>
<evidence type="ECO:0000256" key="1">
    <source>
        <dbReference type="SAM" id="SignalP"/>
    </source>
</evidence>
<dbReference type="RefSeq" id="WP_302711092.1">
    <property type="nucleotide sequence ID" value="NZ_JAULRT010000032.1"/>
</dbReference>
<evidence type="ECO:0000313" key="3">
    <source>
        <dbReference type="Proteomes" id="UP001168380"/>
    </source>
</evidence>
<evidence type="ECO:0000313" key="2">
    <source>
        <dbReference type="EMBL" id="MDO3380969.1"/>
    </source>
</evidence>
<keyword evidence="3" id="KW-1185">Reference proteome</keyword>
<dbReference type="PROSITE" id="PS51257">
    <property type="entry name" value="PROKAR_LIPOPROTEIN"/>
    <property type="match status" value="1"/>
</dbReference>
<comment type="caution">
    <text evidence="2">The sequence shown here is derived from an EMBL/GenBank/DDBJ whole genome shotgun (WGS) entry which is preliminary data.</text>
</comment>
<proteinExistence type="predicted"/>
<dbReference type="Proteomes" id="UP001168380">
    <property type="component" value="Unassembled WGS sequence"/>
</dbReference>
<protein>
    <submittedName>
        <fullName evidence="2">Uncharacterized protein</fullName>
    </submittedName>
</protein>
<gene>
    <name evidence="2" type="ORF">QWI16_02210</name>
</gene>
<feature type="signal peptide" evidence="1">
    <location>
        <begin position="1"/>
        <end position="21"/>
    </location>
</feature>